<gene>
    <name evidence="1" type="ORF">O181_066610</name>
</gene>
<organism evidence="1 2">
    <name type="scientific">Austropuccinia psidii MF-1</name>
    <dbReference type="NCBI Taxonomy" id="1389203"/>
    <lineage>
        <taxon>Eukaryota</taxon>
        <taxon>Fungi</taxon>
        <taxon>Dikarya</taxon>
        <taxon>Basidiomycota</taxon>
        <taxon>Pucciniomycotina</taxon>
        <taxon>Pucciniomycetes</taxon>
        <taxon>Pucciniales</taxon>
        <taxon>Sphaerophragmiaceae</taxon>
        <taxon>Austropuccinia</taxon>
    </lineage>
</organism>
<accession>A0A9Q3EXD8</accession>
<comment type="caution">
    <text evidence="1">The sequence shown here is derived from an EMBL/GenBank/DDBJ whole genome shotgun (WGS) entry which is preliminary data.</text>
</comment>
<proteinExistence type="predicted"/>
<sequence>MAIDSQEPLHPHHHLHNLDQLITQFNQFEVNDTEISKGIVNENQTEEFEKARRNEVEDQEDSFKLLDCLYDLNTIKLDHATQSNNPSKLSLPFPNFLINPIDDQFPPYLDYSPAQSTCDDDDDELIEGYQTFPSPTTDATFVRSHQASIALKKLLESQDQMLTDMRKAWMEKYPVQVPTSLHIEPISKPPAAEKINSCSLSRRRSLTDHSPISLSTLPADRLSLCDGQDLVVNIESWKADAEEENRKKESVRLWISHLPSPDQLEKLELSS</sequence>
<evidence type="ECO:0000313" key="2">
    <source>
        <dbReference type="Proteomes" id="UP000765509"/>
    </source>
</evidence>
<protein>
    <submittedName>
        <fullName evidence="1">Uncharacterized protein</fullName>
    </submittedName>
</protein>
<reference evidence="1" key="1">
    <citation type="submission" date="2021-03" db="EMBL/GenBank/DDBJ databases">
        <title>Draft genome sequence of rust myrtle Austropuccinia psidii MF-1, a brazilian biotype.</title>
        <authorList>
            <person name="Quecine M.C."/>
            <person name="Pachon D.M.R."/>
            <person name="Bonatelli M.L."/>
            <person name="Correr F.H."/>
            <person name="Franceschini L.M."/>
            <person name="Leite T.F."/>
            <person name="Margarido G.R.A."/>
            <person name="Almeida C.A."/>
            <person name="Ferrarezi J.A."/>
            <person name="Labate C.A."/>
        </authorList>
    </citation>
    <scope>NUCLEOTIDE SEQUENCE</scope>
    <source>
        <strain evidence="1">MF-1</strain>
    </source>
</reference>
<keyword evidence="2" id="KW-1185">Reference proteome</keyword>
<dbReference type="OrthoDB" id="2506975at2759"/>
<dbReference type="Proteomes" id="UP000765509">
    <property type="component" value="Unassembled WGS sequence"/>
</dbReference>
<dbReference type="AlphaFoldDB" id="A0A9Q3EXD8"/>
<name>A0A9Q3EXD8_9BASI</name>
<evidence type="ECO:0000313" key="1">
    <source>
        <dbReference type="EMBL" id="MBW0526895.1"/>
    </source>
</evidence>
<dbReference type="EMBL" id="AVOT02033043">
    <property type="protein sequence ID" value="MBW0526895.1"/>
    <property type="molecule type" value="Genomic_DNA"/>
</dbReference>